<keyword evidence="4" id="KW-1185">Reference proteome</keyword>
<accession>A0ABR9NX83</accession>
<feature type="domain" description="DUF4935" evidence="2">
    <location>
        <begin position="20"/>
        <end position="201"/>
    </location>
</feature>
<evidence type="ECO:0000313" key="4">
    <source>
        <dbReference type="Proteomes" id="UP000618926"/>
    </source>
</evidence>
<evidence type="ECO:0000259" key="2">
    <source>
        <dbReference type="Pfam" id="PF16289"/>
    </source>
</evidence>
<proteinExistence type="predicted"/>
<gene>
    <name evidence="3" type="ORF">IIE05_12980</name>
</gene>
<dbReference type="EMBL" id="JADBFD010000018">
    <property type="protein sequence ID" value="MBE2888877.1"/>
    <property type="molecule type" value="Genomic_DNA"/>
</dbReference>
<organism evidence="3 4">
    <name type="scientific">Geobacter anodireducens</name>
    <dbReference type="NCBI Taxonomy" id="1340425"/>
    <lineage>
        <taxon>Bacteria</taxon>
        <taxon>Pseudomonadati</taxon>
        <taxon>Thermodesulfobacteriota</taxon>
        <taxon>Desulfuromonadia</taxon>
        <taxon>Geobacterales</taxon>
        <taxon>Geobacteraceae</taxon>
        <taxon>Geobacter</taxon>
    </lineage>
</organism>
<sequence>MFIEVDEVCTAIAAKPAPVLFLDTCTILDVLRAPCRETIGVEEISAAMALIKLNGKPTPGVWLVTNETVHDEWTANLDTVKTELERESKKIERLRSRLVDAVDIVYGRTHEVGHRIEHLKLSEHLENLSRQLLSVSQKVKIADLHSLNAMNRVRKYMAPAGRGKQEAKDCEIFEAFLDVGRTLRTRGFADSICFVTANTDDYGKPTEPKNPLEAELLAIDARYVGSLTWALAVVEGRVN</sequence>
<evidence type="ECO:0000256" key="1">
    <source>
        <dbReference type="SAM" id="Coils"/>
    </source>
</evidence>
<reference evidence="3 4" key="1">
    <citation type="submission" date="2020-10" db="EMBL/GenBank/DDBJ databases">
        <title>Investigation of anaerobic biodegradation of phenanthrene by a sulfate-dependent Geobacter anodireducens strain PheS2.</title>
        <authorList>
            <person name="Zhang Z."/>
        </authorList>
    </citation>
    <scope>NUCLEOTIDE SEQUENCE [LARGE SCALE GENOMIC DNA]</scope>
    <source>
        <strain evidence="3 4">PheS2</strain>
    </source>
</reference>
<evidence type="ECO:0000313" key="3">
    <source>
        <dbReference type="EMBL" id="MBE2888877.1"/>
    </source>
</evidence>
<keyword evidence="1" id="KW-0175">Coiled coil</keyword>
<dbReference type="Proteomes" id="UP000618926">
    <property type="component" value="Unassembled WGS sequence"/>
</dbReference>
<protein>
    <submittedName>
        <fullName evidence="3">DUF4935 domain-containing protein</fullName>
    </submittedName>
</protein>
<dbReference type="Pfam" id="PF16289">
    <property type="entry name" value="PIN_12"/>
    <property type="match status" value="1"/>
</dbReference>
<comment type="caution">
    <text evidence="3">The sequence shown here is derived from an EMBL/GenBank/DDBJ whole genome shotgun (WGS) entry which is preliminary data.</text>
</comment>
<dbReference type="RefSeq" id="WP_192905723.1">
    <property type="nucleotide sequence ID" value="NZ_JADBFD010000018.1"/>
</dbReference>
<name>A0ABR9NX83_9BACT</name>
<feature type="coiled-coil region" evidence="1">
    <location>
        <begin position="70"/>
        <end position="104"/>
    </location>
</feature>
<dbReference type="InterPro" id="IPR032557">
    <property type="entry name" value="DUF4935"/>
</dbReference>